<dbReference type="RefSeq" id="WP_265763900.1">
    <property type="nucleotide sequence ID" value="NZ_JAGGJA010000001.1"/>
</dbReference>
<accession>A0ABT3PH48</accession>
<organism evidence="1 2">
    <name type="scientific">Fodinibius salsisoli</name>
    <dbReference type="NCBI Taxonomy" id="2820877"/>
    <lineage>
        <taxon>Bacteria</taxon>
        <taxon>Pseudomonadati</taxon>
        <taxon>Balneolota</taxon>
        <taxon>Balneolia</taxon>
        <taxon>Balneolales</taxon>
        <taxon>Balneolaceae</taxon>
        <taxon>Fodinibius</taxon>
    </lineage>
</organism>
<evidence type="ECO:0008006" key="3">
    <source>
        <dbReference type="Google" id="ProtNLM"/>
    </source>
</evidence>
<dbReference type="EMBL" id="JAGGJA010000001">
    <property type="protein sequence ID" value="MCW9705237.1"/>
    <property type="molecule type" value="Genomic_DNA"/>
</dbReference>
<evidence type="ECO:0000313" key="2">
    <source>
        <dbReference type="Proteomes" id="UP001207918"/>
    </source>
</evidence>
<dbReference type="Proteomes" id="UP001207918">
    <property type="component" value="Unassembled WGS sequence"/>
</dbReference>
<keyword evidence="2" id="KW-1185">Reference proteome</keyword>
<reference evidence="1 2" key="1">
    <citation type="submission" date="2021-03" db="EMBL/GenBank/DDBJ databases">
        <title>Aliifodinibius sp. nov., a new bacterium isolated from saline soil.</title>
        <authorList>
            <person name="Galisteo C."/>
            <person name="De La Haba R."/>
            <person name="Sanchez-Porro C."/>
            <person name="Ventosa A."/>
        </authorList>
    </citation>
    <scope>NUCLEOTIDE SEQUENCE [LARGE SCALE GENOMIC DNA]</scope>
    <source>
        <strain evidence="1 2">1BSP15-2V2</strain>
    </source>
</reference>
<comment type="caution">
    <text evidence="1">The sequence shown here is derived from an EMBL/GenBank/DDBJ whole genome shotgun (WGS) entry which is preliminary data.</text>
</comment>
<gene>
    <name evidence="1" type="ORF">J6I44_00160</name>
</gene>
<proteinExistence type="predicted"/>
<name>A0ABT3PH48_9BACT</name>
<protein>
    <recommendedName>
        <fullName evidence="3">Cytochrome C</fullName>
    </recommendedName>
</protein>
<evidence type="ECO:0000313" key="1">
    <source>
        <dbReference type="EMBL" id="MCW9705237.1"/>
    </source>
</evidence>
<sequence>MPIFRKDTASIFGILGLLTASILLVHCNAGQEQNQSQESQPPPTQRAMEDVPELADAMGQLQYYTHKYALAVDAQNHELATFYFHEIRAAADGIKQNIPGYEGYDIARFMRLMLDPTIEPIETALANKEWDRVRQNTIDMVDACNACHNATSHGFVEVNPGFDNNPYNQDFSAPE</sequence>